<accession>V9SE29</accession>
<gene>
    <name evidence="1" type="ORF">TNS_ORF445</name>
</gene>
<name>V9SE29_9VIRU</name>
<evidence type="ECO:0000313" key="1">
    <source>
        <dbReference type="EMBL" id="AHC55163.1"/>
    </source>
</evidence>
<dbReference type="EMBL" id="KF483846">
    <property type="protein sequence ID" value="AHC55163.1"/>
    <property type="molecule type" value="Genomic_DNA"/>
</dbReference>
<sequence length="147" mass="16664">MGVLLPSLLDMCAFHIVTKNIDTSKISGNEAALSRIQEISDLREGNIDRIRIRESNASFPTLCFLMGIQTPEYIRDVCFAMRAVGKIRHPLIVGTLAEKLGFSVPMACVLKQLPKDIREIIISLYLFTEVEIDEERLEFLCKISKDY</sequence>
<evidence type="ECO:0000313" key="2">
    <source>
        <dbReference type="Proteomes" id="UP000232615"/>
    </source>
</evidence>
<dbReference type="Proteomes" id="UP000232615">
    <property type="component" value="Segment"/>
</dbReference>
<dbReference type="InterPro" id="IPR045366">
    <property type="entry name" value="DUF5905"/>
</dbReference>
<keyword evidence="2" id="KW-1185">Reference proteome</keyword>
<proteinExistence type="predicted"/>
<protein>
    <submittedName>
        <fullName evidence="1">Uncharacterized protein</fullName>
    </submittedName>
</protein>
<dbReference type="Pfam" id="PF19262">
    <property type="entry name" value="DUF5905"/>
    <property type="match status" value="1"/>
</dbReference>
<organism evidence="1 2">
    <name type="scientific">Tunisvirus fontaine2</name>
    <dbReference type="NCBI Taxonomy" id="1421067"/>
    <lineage>
        <taxon>Viruses</taxon>
        <taxon>Varidnaviria</taxon>
        <taxon>Bamfordvirae</taxon>
        <taxon>Nucleocytoviricota</taxon>
        <taxon>Megaviricetes</taxon>
        <taxon>Pimascovirales</taxon>
        <taxon>Pimascovirales incertae sedis</taxon>
        <taxon>Marseilleviridae</taxon>
        <taxon>Losannavirus</taxon>
        <taxon>Losannavirus tunisense</taxon>
    </lineage>
</organism>
<reference evidence="1 2" key="1">
    <citation type="journal article" date="2014" name="Arch. Virol.">
        <title>Complete genome sequence of Tunisvirus, a new member of the proposed family Marseilleviridae.</title>
        <authorList>
            <person name="Aherfi S."/>
            <person name="Boughalmi M."/>
            <person name="Pagnier I."/>
            <person name="Fournous G."/>
            <person name="La Scola B."/>
            <person name="Raoult D."/>
            <person name="Colson P."/>
        </authorList>
    </citation>
    <scope>NUCLEOTIDE SEQUENCE [LARGE SCALE GENOMIC DNA]</scope>
    <source>
        <strain evidence="1 2">U484</strain>
    </source>
</reference>